<dbReference type="Proteomes" id="UP000183947">
    <property type="component" value="Unassembled WGS sequence"/>
</dbReference>
<dbReference type="PANTHER" id="PTHR42923">
    <property type="entry name" value="PROTOPORPHYRINOGEN OXIDASE"/>
    <property type="match status" value="1"/>
</dbReference>
<keyword evidence="3 6" id="KW-0274">FAD</keyword>
<dbReference type="InterPro" id="IPR004572">
    <property type="entry name" value="Protoporphyrinogen_oxidase"/>
</dbReference>
<keyword evidence="9" id="KW-1185">Reference proteome</keyword>
<dbReference type="STRING" id="1121959.SAMN02746009_02090"/>
<evidence type="ECO:0000256" key="3">
    <source>
        <dbReference type="ARBA" id="ARBA00022827"/>
    </source>
</evidence>
<dbReference type="Pfam" id="PF01593">
    <property type="entry name" value="Amino_oxidase"/>
    <property type="match status" value="1"/>
</dbReference>
<dbReference type="PANTHER" id="PTHR42923:SF3">
    <property type="entry name" value="PROTOPORPHYRINOGEN OXIDASE"/>
    <property type="match status" value="1"/>
</dbReference>
<dbReference type="SUPFAM" id="SSF54373">
    <property type="entry name" value="FAD-linked reductases, C-terminal domain"/>
    <property type="match status" value="1"/>
</dbReference>
<dbReference type="UniPathway" id="UPA00252"/>
<comment type="subcellular location">
    <subcellularLocation>
        <location evidence="6">Cytoplasm</location>
    </subcellularLocation>
</comment>
<proteinExistence type="inferred from homology"/>
<gene>
    <name evidence="8" type="ORF">SAMN02746009_02090</name>
</gene>
<comment type="similarity">
    <text evidence="6">Belongs to the protoporphyrinogen/coproporphyrinogen oxidase family. Coproporphyrinogen III oxidase subfamily.</text>
</comment>
<evidence type="ECO:0000313" key="9">
    <source>
        <dbReference type="Proteomes" id="UP000183947"/>
    </source>
</evidence>
<dbReference type="GO" id="GO:0004729">
    <property type="term" value="F:oxygen-dependent protoporphyrinogen oxidase activity"/>
    <property type="evidence" value="ECO:0007669"/>
    <property type="project" value="UniProtKB-UniRule"/>
</dbReference>
<keyword evidence="4 6" id="KW-0560">Oxidoreductase</keyword>
<protein>
    <recommendedName>
        <fullName evidence="6">Coproporphyrinogen III oxidase</fullName>
        <ecNumber evidence="6">1.3.3.15</ecNumber>
    </recommendedName>
</protein>
<evidence type="ECO:0000313" key="8">
    <source>
        <dbReference type="EMBL" id="SHL09491.1"/>
    </source>
</evidence>
<feature type="domain" description="Amine oxidase" evidence="7">
    <location>
        <begin position="10"/>
        <end position="441"/>
    </location>
</feature>
<dbReference type="Gene3D" id="3.90.660.20">
    <property type="entry name" value="Protoporphyrinogen oxidase, mitochondrial, domain 2"/>
    <property type="match status" value="1"/>
</dbReference>
<evidence type="ECO:0000256" key="1">
    <source>
        <dbReference type="ARBA" id="ARBA00001974"/>
    </source>
</evidence>
<dbReference type="GO" id="GO:0005737">
    <property type="term" value="C:cytoplasm"/>
    <property type="evidence" value="ECO:0007669"/>
    <property type="project" value="UniProtKB-SubCell"/>
</dbReference>
<keyword evidence="2 6" id="KW-0285">Flavoprotein</keyword>
<dbReference type="EC" id="1.3.3.15" evidence="6"/>
<accession>A0A1M6XU28</accession>
<keyword evidence="5 6" id="KW-0350">Heme biosynthesis</keyword>
<dbReference type="Gene3D" id="1.10.3110.10">
    <property type="entry name" value="protoporphyrinogen ix oxidase, domain 3"/>
    <property type="match status" value="1"/>
</dbReference>
<dbReference type="Gene3D" id="3.50.50.60">
    <property type="entry name" value="FAD/NAD(P)-binding domain"/>
    <property type="match status" value="1"/>
</dbReference>
<keyword evidence="6" id="KW-0963">Cytoplasm</keyword>
<evidence type="ECO:0000256" key="5">
    <source>
        <dbReference type="ARBA" id="ARBA00023133"/>
    </source>
</evidence>
<dbReference type="EMBL" id="FRAS01000010">
    <property type="protein sequence ID" value="SHL09491.1"/>
    <property type="molecule type" value="Genomic_DNA"/>
</dbReference>
<reference evidence="9" key="1">
    <citation type="submission" date="2016-11" db="EMBL/GenBank/DDBJ databases">
        <authorList>
            <person name="Varghese N."/>
            <person name="Submissions S."/>
        </authorList>
    </citation>
    <scope>NUCLEOTIDE SEQUENCE [LARGE SCALE GENOMIC DNA]</scope>
    <source>
        <strain evidence="9">DSM 18569</strain>
    </source>
</reference>
<comment type="function">
    <text evidence="6">Involved in coproporphyrin-dependent heme b biosynthesis. Catalyzes the oxidation of coproporphyrinogen III to coproporphyrin III.</text>
</comment>
<dbReference type="InterPro" id="IPR036188">
    <property type="entry name" value="FAD/NAD-bd_sf"/>
</dbReference>
<comment type="catalytic activity">
    <reaction evidence="6">
        <text>coproporphyrinogen III + 3 O2 = coproporphyrin III + 3 H2O2</text>
        <dbReference type="Rhea" id="RHEA:43436"/>
        <dbReference type="ChEBI" id="CHEBI:15379"/>
        <dbReference type="ChEBI" id="CHEBI:16240"/>
        <dbReference type="ChEBI" id="CHEBI:57309"/>
        <dbReference type="ChEBI" id="CHEBI:131725"/>
        <dbReference type="EC" id="1.3.3.15"/>
    </reaction>
</comment>
<dbReference type="NCBIfam" id="TIGR00562">
    <property type="entry name" value="proto_IX_ox"/>
    <property type="match status" value="1"/>
</dbReference>
<organism evidence="8 9">
    <name type="scientific">Hymenobacter psychrotolerans DSM 18569</name>
    <dbReference type="NCBI Taxonomy" id="1121959"/>
    <lineage>
        <taxon>Bacteria</taxon>
        <taxon>Pseudomonadati</taxon>
        <taxon>Bacteroidota</taxon>
        <taxon>Cytophagia</taxon>
        <taxon>Cytophagales</taxon>
        <taxon>Hymenobacteraceae</taxon>
        <taxon>Hymenobacter</taxon>
    </lineage>
</organism>
<evidence type="ECO:0000256" key="2">
    <source>
        <dbReference type="ARBA" id="ARBA00022630"/>
    </source>
</evidence>
<evidence type="ECO:0000259" key="7">
    <source>
        <dbReference type="Pfam" id="PF01593"/>
    </source>
</evidence>
<evidence type="ECO:0000256" key="6">
    <source>
        <dbReference type="RuleBase" id="RU364052"/>
    </source>
</evidence>
<comment type="cofactor">
    <cofactor evidence="1 6">
        <name>FAD</name>
        <dbReference type="ChEBI" id="CHEBI:57692"/>
    </cofactor>
</comment>
<dbReference type="InterPro" id="IPR002937">
    <property type="entry name" value="Amino_oxidase"/>
</dbReference>
<dbReference type="GO" id="GO:0006783">
    <property type="term" value="P:heme biosynthetic process"/>
    <property type="evidence" value="ECO:0007669"/>
    <property type="project" value="UniProtKB-UniRule"/>
</dbReference>
<dbReference type="AlphaFoldDB" id="A0A1M6XU28"/>
<comment type="pathway">
    <text evidence="6">Porphyrin-containing compound metabolism; protoheme biosynthesis.</text>
</comment>
<sequence>MTVAILGGGISGLTLAWQLQKAGVAYDLFEADDTPGGCLRSVQHPAGYLIETGPNSLQLSDELLALLTELGLNEEIEDAAAVSKHRYVLREGRYQELPGSPPTLLTNGFFSLKGKLNILREFLRPALPVNPQETVASFFRRRFGPEIVDYAVNPFISGIYAGDPEQLLVHKTFSKVAALEQQHGSVLRGLAKAGGGAGRRRIITLRKGIQTLTDALAARLTHRHTGQAAQAIFRTSNGRYQVQTAAGLNGGFAYDAVVLALPAYAAAPLLQSLFPEAAAALAAVYYPPMAAIYTAYQRADVGHALNGFGALNPKIEQPYAAGSIWTSSIFPGRAPAGQVLFTTFVGGAQYEEQARQPEAAQKAAVHAELSRLYNVREGAQPLWQFRYFWPRAIPQFDQRIGPAHAAADALQAQGIWSVANWRGGVGVPDCIRHALQVAAELTK</sequence>
<dbReference type="SUPFAM" id="SSF51905">
    <property type="entry name" value="FAD/NAD(P)-binding domain"/>
    <property type="match status" value="1"/>
</dbReference>
<dbReference type="RefSeq" id="WP_073284234.1">
    <property type="nucleotide sequence ID" value="NZ_FRAS01000010.1"/>
</dbReference>
<dbReference type="InterPro" id="IPR050464">
    <property type="entry name" value="Zeta_carotene_desat/Oxidored"/>
</dbReference>
<name>A0A1M6XU28_9BACT</name>
<evidence type="ECO:0000256" key="4">
    <source>
        <dbReference type="ARBA" id="ARBA00023002"/>
    </source>
</evidence>